<evidence type="ECO:0000313" key="3">
    <source>
        <dbReference type="Proteomes" id="UP000886998"/>
    </source>
</evidence>
<accession>A0A8X6YE99</accession>
<protein>
    <submittedName>
        <fullName evidence="2">Uncharacterized protein</fullName>
    </submittedName>
</protein>
<evidence type="ECO:0000256" key="1">
    <source>
        <dbReference type="SAM" id="MobiDB-lite"/>
    </source>
</evidence>
<dbReference type="AlphaFoldDB" id="A0A8X6YE99"/>
<proteinExistence type="predicted"/>
<comment type="caution">
    <text evidence="2">The sequence shown here is derived from an EMBL/GenBank/DDBJ whole genome shotgun (WGS) entry which is preliminary data.</text>
</comment>
<reference evidence="2" key="1">
    <citation type="submission" date="2020-08" db="EMBL/GenBank/DDBJ databases">
        <title>Multicomponent nature underlies the extraordinary mechanical properties of spider dragline silk.</title>
        <authorList>
            <person name="Kono N."/>
            <person name="Nakamura H."/>
            <person name="Mori M."/>
            <person name="Yoshida Y."/>
            <person name="Ohtoshi R."/>
            <person name="Malay A.D."/>
            <person name="Moran D.A.P."/>
            <person name="Tomita M."/>
            <person name="Numata K."/>
            <person name="Arakawa K."/>
        </authorList>
    </citation>
    <scope>NUCLEOTIDE SEQUENCE</scope>
</reference>
<gene>
    <name evidence="2" type="ORF">TNIN_220841</name>
</gene>
<dbReference type="Proteomes" id="UP000886998">
    <property type="component" value="Unassembled WGS sequence"/>
</dbReference>
<keyword evidence="3" id="KW-1185">Reference proteome</keyword>
<dbReference type="EMBL" id="BMAV01018239">
    <property type="protein sequence ID" value="GFY70422.1"/>
    <property type="molecule type" value="Genomic_DNA"/>
</dbReference>
<feature type="region of interest" description="Disordered" evidence="1">
    <location>
        <begin position="88"/>
        <end position="108"/>
    </location>
</feature>
<evidence type="ECO:0000313" key="2">
    <source>
        <dbReference type="EMBL" id="GFY70422.1"/>
    </source>
</evidence>
<organism evidence="2 3">
    <name type="scientific">Trichonephila inaurata madagascariensis</name>
    <dbReference type="NCBI Taxonomy" id="2747483"/>
    <lineage>
        <taxon>Eukaryota</taxon>
        <taxon>Metazoa</taxon>
        <taxon>Ecdysozoa</taxon>
        <taxon>Arthropoda</taxon>
        <taxon>Chelicerata</taxon>
        <taxon>Arachnida</taxon>
        <taxon>Araneae</taxon>
        <taxon>Araneomorphae</taxon>
        <taxon>Entelegynae</taxon>
        <taxon>Araneoidea</taxon>
        <taxon>Nephilidae</taxon>
        <taxon>Trichonephila</taxon>
        <taxon>Trichonephila inaurata</taxon>
    </lineage>
</organism>
<sequence>MAGNSEKSQQHLKIFLDCRGSVFFSASHFQDPLLEKLWQTQTKEQLDLGEDFLMTYDVGWKEKKNSPFPHRQSSFPLICDERGEREWRRGGDGRSIVRNSDGDAEDESHTLPALSGYHGQVWENAKNGSQVPDLAGIQRNAVLLIMLVKERIQFEDDGREVH</sequence>
<name>A0A8X6YE99_9ARAC</name>